<dbReference type="AlphaFoldDB" id="A0A6A4LH81"/>
<organism evidence="4 5">
    <name type="scientific">Rhododendron williamsianum</name>
    <dbReference type="NCBI Taxonomy" id="262921"/>
    <lineage>
        <taxon>Eukaryota</taxon>
        <taxon>Viridiplantae</taxon>
        <taxon>Streptophyta</taxon>
        <taxon>Embryophyta</taxon>
        <taxon>Tracheophyta</taxon>
        <taxon>Spermatophyta</taxon>
        <taxon>Magnoliopsida</taxon>
        <taxon>eudicotyledons</taxon>
        <taxon>Gunneridae</taxon>
        <taxon>Pentapetalae</taxon>
        <taxon>asterids</taxon>
        <taxon>Ericales</taxon>
        <taxon>Ericaceae</taxon>
        <taxon>Ericoideae</taxon>
        <taxon>Rhodoreae</taxon>
        <taxon>Rhododendron</taxon>
    </lineage>
</organism>
<evidence type="ECO:0008006" key="6">
    <source>
        <dbReference type="Google" id="ProtNLM"/>
    </source>
</evidence>
<comment type="caution">
    <text evidence="4">The sequence shown here is derived from an EMBL/GenBank/DDBJ whole genome shotgun (WGS) entry which is preliminary data.</text>
</comment>
<dbReference type="Pfam" id="PF10536">
    <property type="entry name" value="PMD"/>
    <property type="match status" value="1"/>
</dbReference>
<feature type="domain" description="Porphobilinogen deaminase N-terminal" evidence="2">
    <location>
        <begin position="246"/>
        <end position="302"/>
    </location>
</feature>
<protein>
    <recommendedName>
        <fullName evidence="6">Aminotransferase-like plant mobile domain-containing protein</fullName>
    </recommendedName>
</protein>
<dbReference type="GO" id="GO:0004418">
    <property type="term" value="F:hydroxymethylbilane synthase activity"/>
    <property type="evidence" value="ECO:0007669"/>
    <property type="project" value="InterPro"/>
</dbReference>
<accession>A0A6A4LH81</accession>
<sequence>MEMVQIWAWERFPTLRPHPSPLELGEPRMAKWNKVKKKKKKNIENAGLALSSAKECFLWRPYAISEKNWVFPKFYNEGERWVSVCSGMDEDFESFARFLRPCELVGLDCLERYLPHRVAMQFGMDQIFLQSKLAQKEAVERATGEKSITKSPRNPPEDPKGKNVENDALGNPTKRKRVNTGKSGGKDEKSITKRKRVEEAKLFEKINTDLWILLKTECLSVDDMMPNSPGYRCWKTSVVMFRHGPRLRKPNEGVVQATLLALAGLKRLNMTENVTSIMDDMLPAVAQGAIGIACRSNDDKMLAVACGRAFLLALNGSCRTPIAGYACRDEDASPDGTRL</sequence>
<gene>
    <name evidence="4" type="ORF">C3L33_10357</name>
</gene>
<dbReference type="PANTHER" id="PTHR46033">
    <property type="entry name" value="PROTEIN MAIN-LIKE 2"/>
    <property type="match status" value="1"/>
</dbReference>
<dbReference type="SUPFAM" id="SSF54782">
    <property type="entry name" value="Porphobilinogen deaminase (hydroxymethylbilane synthase), C-terminal domain"/>
    <property type="match status" value="1"/>
</dbReference>
<evidence type="ECO:0000259" key="2">
    <source>
        <dbReference type="Pfam" id="PF01379"/>
    </source>
</evidence>
<evidence type="ECO:0000259" key="3">
    <source>
        <dbReference type="Pfam" id="PF10536"/>
    </source>
</evidence>
<dbReference type="OrthoDB" id="1572276at2759"/>
<dbReference type="GO" id="GO:0010073">
    <property type="term" value="P:meristem maintenance"/>
    <property type="evidence" value="ECO:0007669"/>
    <property type="project" value="InterPro"/>
</dbReference>
<dbReference type="InterPro" id="IPR036803">
    <property type="entry name" value="Porphobilinogen_deaminase_C_sf"/>
</dbReference>
<feature type="compositionally biased region" description="Basic and acidic residues" evidence="1">
    <location>
        <begin position="155"/>
        <end position="165"/>
    </location>
</feature>
<evidence type="ECO:0000313" key="4">
    <source>
        <dbReference type="EMBL" id="KAE9457740.1"/>
    </source>
</evidence>
<dbReference type="InterPro" id="IPR019557">
    <property type="entry name" value="AminoTfrase-like_pln_mobile"/>
</dbReference>
<dbReference type="SUPFAM" id="SSF53850">
    <property type="entry name" value="Periplasmic binding protein-like II"/>
    <property type="match status" value="1"/>
</dbReference>
<feature type="region of interest" description="Disordered" evidence="1">
    <location>
        <begin position="140"/>
        <end position="192"/>
    </location>
</feature>
<dbReference type="GO" id="GO:0033014">
    <property type="term" value="P:tetrapyrrole biosynthetic process"/>
    <property type="evidence" value="ECO:0007669"/>
    <property type="project" value="InterPro"/>
</dbReference>
<dbReference type="InterPro" id="IPR022417">
    <property type="entry name" value="Porphobilin_deaminase_N"/>
</dbReference>
<dbReference type="Pfam" id="PF01379">
    <property type="entry name" value="Porphobil_deam"/>
    <property type="match status" value="1"/>
</dbReference>
<reference evidence="4 5" key="1">
    <citation type="journal article" date="2019" name="Genome Biol. Evol.">
        <title>The Rhododendron genome and chromosomal organization provide insight into shared whole-genome duplications across the heath family (Ericaceae).</title>
        <authorList>
            <person name="Soza V.L."/>
            <person name="Lindsley D."/>
            <person name="Waalkes A."/>
            <person name="Ramage E."/>
            <person name="Patwardhan R.P."/>
            <person name="Burton J.N."/>
            <person name="Adey A."/>
            <person name="Kumar A."/>
            <person name="Qiu R."/>
            <person name="Shendure J."/>
            <person name="Hall B."/>
        </authorList>
    </citation>
    <scope>NUCLEOTIDE SEQUENCE [LARGE SCALE GENOMIC DNA]</scope>
    <source>
        <strain evidence="4">RSF 1966-606</strain>
    </source>
</reference>
<keyword evidence="5" id="KW-1185">Reference proteome</keyword>
<dbReference type="PANTHER" id="PTHR46033:SF67">
    <property type="entry name" value="AMINOTRANSFERASE-LIKE, PLANT MOBILE DOMAIN FAMILY PROTEIN"/>
    <property type="match status" value="1"/>
</dbReference>
<feature type="domain" description="Aminotransferase-like plant mobile" evidence="3">
    <location>
        <begin position="2"/>
        <end position="132"/>
    </location>
</feature>
<evidence type="ECO:0000256" key="1">
    <source>
        <dbReference type="SAM" id="MobiDB-lite"/>
    </source>
</evidence>
<dbReference type="Proteomes" id="UP000428333">
    <property type="component" value="Linkage Group LG06"/>
</dbReference>
<dbReference type="EMBL" id="QEFC01001463">
    <property type="protein sequence ID" value="KAE9457740.1"/>
    <property type="molecule type" value="Genomic_DNA"/>
</dbReference>
<dbReference type="Gene3D" id="3.40.190.10">
    <property type="entry name" value="Periplasmic binding protein-like II"/>
    <property type="match status" value="1"/>
</dbReference>
<evidence type="ECO:0000313" key="5">
    <source>
        <dbReference type="Proteomes" id="UP000428333"/>
    </source>
</evidence>
<name>A0A6A4LH81_9ERIC</name>
<feature type="non-terminal residue" evidence="4">
    <location>
        <position position="1"/>
    </location>
</feature>
<dbReference type="Gene3D" id="3.30.160.40">
    <property type="entry name" value="Porphobilinogen deaminase, C-terminal domain"/>
    <property type="match status" value="1"/>
</dbReference>
<dbReference type="InterPro" id="IPR044824">
    <property type="entry name" value="MAIN-like"/>
</dbReference>
<proteinExistence type="predicted"/>